<comment type="caution">
    <text evidence="12">The sequence shown here is derived from an EMBL/GenBank/DDBJ whole genome shotgun (WGS) entry which is preliminary data.</text>
</comment>
<evidence type="ECO:0000256" key="4">
    <source>
        <dbReference type="ARBA" id="ARBA00022502"/>
    </source>
</evidence>
<evidence type="ECO:0000256" key="1">
    <source>
        <dbReference type="ARBA" id="ARBA00004477"/>
    </source>
</evidence>
<accession>A0A8K1CS60</accession>
<dbReference type="InterPro" id="IPR019540">
    <property type="entry name" value="PtdIno-glycan_biosynth_class_S"/>
</dbReference>
<keyword evidence="8 10" id="KW-0472">Membrane</keyword>
<proteinExistence type="inferred from homology"/>
<evidence type="ECO:0000313" key="12">
    <source>
        <dbReference type="EMBL" id="TMW68872.1"/>
    </source>
</evidence>
<keyword evidence="13" id="KW-1185">Reference proteome</keyword>
<evidence type="ECO:0000256" key="6">
    <source>
        <dbReference type="ARBA" id="ARBA00022824"/>
    </source>
</evidence>
<evidence type="ECO:0000256" key="2">
    <source>
        <dbReference type="ARBA" id="ARBA00004687"/>
    </source>
</evidence>
<feature type="transmembrane region" description="Helical" evidence="10">
    <location>
        <begin position="492"/>
        <end position="512"/>
    </location>
</feature>
<keyword evidence="9" id="KW-0325">Glycoprotein</keyword>
<evidence type="ECO:0000256" key="3">
    <source>
        <dbReference type="ARBA" id="ARBA00005316"/>
    </source>
</evidence>
<evidence type="ECO:0000256" key="8">
    <source>
        <dbReference type="ARBA" id="ARBA00023136"/>
    </source>
</evidence>
<dbReference type="AlphaFoldDB" id="A0A8K1CS60"/>
<keyword evidence="5 10" id="KW-0812">Transmembrane</keyword>
<dbReference type="UniPathway" id="UPA00196"/>
<comment type="subcellular location">
    <subcellularLocation>
        <location evidence="1">Endoplasmic reticulum membrane</location>
        <topology evidence="1">Multi-pass membrane protein</topology>
    </subcellularLocation>
</comment>
<dbReference type="Pfam" id="PF10510">
    <property type="entry name" value="PIG-S"/>
    <property type="match status" value="1"/>
</dbReference>
<gene>
    <name evidence="12" type="ORF">Poli38472_001028</name>
</gene>
<feature type="signal peptide" evidence="11">
    <location>
        <begin position="1"/>
        <end position="23"/>
    </location>
</feature>
<evidence type="ECO:0000256" key="11">
    <source>
        <dbReference type="SAM" id="SignalP"/>
    </source>
</evidence>
<protein>
    <recommendedName>
        <fullName evidence="14">GPI transamidase component PIG-S</fullName>
    </recommendedName>
</protein>
<sequence>MAGTKLQIVSGFVLFALLVAPFAYQLTQVERVELPASRIHALSWENSRFATPSRHVVQLWLVDSAADAASDVRSASSRIQYQVNKLSLSAADREALRGAASADQVDETLLRVLPTTNDFSVVFLCDPTALKDAQDDALAVVGKHRHAFSRACSPSDKAVFAAIEHLVQTHVFPKERPPTERDTRRARVAVRYRLQFTLLKEHADQAWTWDFEALQQRYLAPVLEKLHSIADFSVEHQVVHFARLAKDIHRNAEGNYSYINADDLKGFKSANDYLTSAVLADREQVLHFMAALPDAAHTPLRIKTNNNQNLASSFEIPGWGTVVVLDPSHLDSQFAHEELQRTVGLFISQLRTLLGLPSFFHRSRDNTNKHLTFLPSPRNGIAQWELDHVHETLLRRHVRTTIETLQSIVRLVSDMTQMTVLERVERRISTALALVEEVLCVNQAASHECASSFGADETATLLRKAGEAADNADAAYYDHTMIRQLYFPQEQMLGVFAPLLAPLLLPFVMGWIREFKRVRSKQKDKAKQE</sequence>
<organism evidence="12 13">
    <name type="scientific">Pythium oligandrum</name>
    <name type="common">Mycoparasitic fungus</name>
    <dbReference type="NCBI Taxonomy" id="41045"/>
    <lineage>
        <taxon>Eukaryota</taxon>
        <taxon>Sar</taxon>
        <taxon>Stramenopiles</taxon>
        <taxon>Oomycota</taxon>
        <taxon>Peronosporomycetes</taxon>
        <taxon>Pythiales</taxon>
        <taxon>Pythiaceae</taxon>
        <taxon>Pythium</taxon>
    </lineage>
</organism>
<comment type="pathway">
    <text evidence="2">Glycolipid biosynthesis; glycosylphosphatidylinositol-anchor biosynthesis.</text>
</comment>
<evidence type="ECO:0000256" key="9">
    <source>
        <dbReference type="ARBA" id="ARBA00023180"/>
    </source>
</evidence>
<reference evidence="12" key="1">
    <citation type="submission" date="2019-03" db="EMBL/GenBank/DDBJ databases">
        <title>Long read genome sequence of the mycoparasitic Pythium oligandrum ATCC 38472 isolated from sugarbeet rhizosphere.</title>
        <authorList>
            <person name="Gaulin E."/>
        </authorList>
    </citation>
    <scope>NUCLEOTIDE SEQUENCE</scope>
    <source>
        <strain evidence="12">ATCC 38472_TT</strain>
    </source>
</reference>
<name>A0A8K1CS60_PYTOL</name>
<dbReference type="GO" id="GO:0006506">
    <property type="term" value="P:GPI anchor biosynthetic process"/>
    <property type="evidence" value="ECO:0007669"/>
    <property type="project" value="UniProtKB-UniPathway"/>
</dbReference>
<dbReference type="OrthoDB" id="28748at2759"/>
<evidence type="ECO:0000256" key="10">
    <source>
        <dbReference type="SAM" id="Phobius"/>
    </source>
</evidence>
<evidence type="ECO:0000256" key="5">
    <source>
        <dbReference type="ARBA" id="ARBA00022692"/>
    </source>
</evidence>
<feature type="chain" id="PRO_5035478753" description="GPI transamidase component PIG-S" evidence="11">
    <location>
        <begin position="24"/>
        <end position="529"/>
    </location>
</feature>
<dbReference type="PANTHER" id="PTHR21072:SF13">
    <property type="entry name" value="GPI TRANSAMIDASE COMPONENT PIG-S"/>
    <property type="match status" value="1"/>
</dbReference>
<evidence type="ECO:0008006" key="14">
    <source>
        <dbReference type="Google" id="ProtNLM"/>
    </source>
</evidence>
<dbReference type="PANTHER" id="PTHR21072">
    <property type="entry name" value="GPI TRANSAMIDASE COMPONENT PIG-S"/>
    <property type="match status" value="1"/>
</dbReference>
<evidence type="ECO:0000256" key="7">
    <source>
        <dbReference type="ARBA" id="ARBA00022989"/>
    </source>
</evidence>
<keyword evidence="4" id="KW-0337">GPI-anchor biosynthesis</keyword>
<keyword evidence="7 10" id="KW-1133">Transmembrane helix</keyword>
<comment type="similarity">
    <text evidence="3">Belongs to the PIGS family.</text>
</comment>
<keyword evidence="11" id="KW-0732">Signal</keyword>
<dbReference type="GO" id="GO:0042765">
    <property type="term" value="C:GPI-anchor transamidase complex"/>
    <property type="evidence" value="ECO:0007669"/>
    <property type="project" value="InterPro"/>
</dbReference>
<dbReference type="GO" id="GO:0016255">
    <property type="term" value="P:attachment of GPI anchor to protein"/>
    <property type="evidence" value="ECO:0007669"/>
    <property type="project" value="InterPro"/>
</dbReference>
<evidence type="ECO:0000313" key="13">
    <source>
        <dbReference type="Proteomes" id="UP000794436"/>
    </source>
</evidence>
<dbReference type="EMBL" id="SPLM01000001">
    <property type="protein sequence ID" value="TMW68872.1"/>
    <property type="molecule type" value="Genomic_DNA"/>
</dbReference>
<dbReference type="Proteomes" id="UP000794436">
    <property type="component" value="Unassembled WGS sequence"/>
</dbReference>
<keyword evidence="6" id="KW-0256">Endoplasmic reticulum</keyword>